<reference evidence="2" key="1">
    <citation type="submission" date="2021-02" db="EMBL/GenBank/DDBJ databases">
        <authorList>
            <person name="Dougan E. K."/>
            <person name="Rhodes N."/>
            <person name="Thang M."/>
            <person name="Chan C."/>
        </authorList>
    </citation>
    <scope>NUCLEOTIDE SEQUENCE</scope>
</reference>
<dbReference type="AlphaFoldDB" id="A0A813DDX1"/>
<keyword evidence="3" id="KW-1185">Reference proteome</keyword>
<protein>
    <submittedName>
        <fullName evidence="2">Uncharacterized protein</fullName>
    </submittedName>
</protein>
<feature type="non-terminal residue" evidence="2">
    <location>
        <position position="1"/>
    </location>
</feature>
<feature type="compositionally biased region" description="Acidic residues" evidence="1">
    <location>
        <begin position="71"/>
        <end position="83"/>
    </location>
</feature>
<dbReference type="EMBL" id="CAJNNV010002312">
    <property type="protein sequence ID" value="CAE8586982.1"/>
    <property type="molecule type" value="Genomic_DNA"/>
</dbReference>
<comment type="caution">
    <text evidence="2">The sequence shown here is derived from an EMBL/GenBank/DDBJ whole genome shotgun (WGS) entry which is preliminary data.</text>
</comment>
<accession>A0A813DDX1</accession>
<name>A0A813DDX1_POLGL</name>
<sequence length="148" mass="15438">ASLSLPMVAGPLPPLVAFSPGAAGLTRQQLLTTPGPRSKDRRPGTGKHPFRPSRRSVPGEAENNNNNGEGAEGDGEGEGEGTLETDWSAGALEEVPLAPSYLQRQLVPALLAVLGTNNHSNNNEINNNNNNQESAAELAAELLAQLSL</sequence>
<organism evidence="2 3">
    <name type="scientific">Polarella glacialis</name>
    <name type="common">Dinoflagellate</name>
    <dbReference type="NCBI Taxonomy" id="89957"/>
    <lineage>
        <taxon>Eukaryota</taxon>
        <taxon>Sar</taxon>
        <taxon>Alveolata</taxon>
        <taxon>Dinophyceae</taxon>
        <taxon>Suessiales</taxon>
        <taxon>Suessiaceae</taxon>
        <taxon>Polarella</taxon>
    </lineage>
</organism>
<feature type="region of interest" description="Disordered" evidence="1">
    <location>
        <begin position="26"/>
        <end position="89"/>
    </location>
</feature>
<gene>
    <name evidence="2" type="ORF">PGLA1383_LOCUS5829</name>
</gene>
<feature type="compositionally biased region" description="Low complexity" evidence="1">
    <location>
        <begin position="59"/>
        <end position="69"/>
    </location>
</feature>
<feature type="compositionally biased region" description="Basic residues" evidence="1">
    <location>
        <begin position="44"/>
        <end position="54"/>
    </location>
</feature>
<evidence type="ECO:0000256" key="1">
    <source>
        <dbReference type="SAM" id="MobiDB-lite"/>
    </source>
</evidence>
<evidence type="ECO:0000313" key="2">
    <source>
        <dbReference type="EMBL" id="CAE8586982.1"/>
    </source>
</evidence>
<proteinExistence type="predicted"/>
<dbReference type="Proteomes" id="UP000654075">
    <property type="component" value="Unassembled WGS sequence"/>
</dbReference>
<feature type="non-terminal residue" evidence="2">
    <location>
        <position position="148"/>
    </location>
</feature>
<feature type="region of interest" description="Disordered" evidence="1">
    <location>
        <begin position="1"/>
        <end position="20"/>
    </location>
</feature>
<evidence type="ECO:0000313" key="3">
    <source>
        <dbReference type="Proteomes" id="UP000654075"/>
    </source>
</evidence>